<evidence type="ECO:0000256" key="1">
    <source>
        <dbReference type="SAM" id="SignalP"/>
    </source>
</evidence>
<dbReference type="SUPFAM" id="SSF56935">
    <property type="entry name" value="Porins"/>
    <property type="match status" value="1"/>
</dbReference>
<dbReference type="InterPro" id="IPR023614">
    <property type="entry name" value="Porin_dom_sf"/>
</dbReference>
<keyword evidence="1" id="KW-0732">Signal</keyword>
<comment type="caution">
    <text evidence="3">The sequence shown here is derived from an EMBL/GenBank/DDBJ whole genome shotgun (WGS) entry which is preliminary data.</text>
</comment>
<name>A0ABX5JDZ0_9RHOB</name>
<protein>
    <submittedName>
        <fullName evidence="3">Outer membrane protein OmpU</fullName>
    </submittedName>
</protein>
<dbReference type="Gene3D" id="2.40.160.10">
    <property type="entry name" value="Porin"/>
    <property type="match status" value="1"/>
</dbReference>
<sequence length="343" mass="35054">MKQILLATTALVMTAGVAAAEISFSGYAEMGVVGGGDGLLAPLPAGRDTNETQFHNDLNLIVTMTSETDTGLAFGASVEISKDEGDSNGNFSADNEAAFISGAFGTLTMGEIDGAMDWAMTENVGNPGSIGDDETTHAGYFGAYGDGKYDNQIARYEYSFGDFGVAISAELDDTDTNGDGYAIGAKYKGDFGGFGMGFGLAYQTFETLGTGLGSQGSSLNAVALATDGDVFVGGDIELLGASVNADFNNGFVAGLAYTDISSDVRDGNHLGVSAGFTTGAFEIGANYGVFDMDGLDKVKGYGIAAAYDLGGGLKLHGGYGDSDFGGNLDDDNETYSVGVSMSF</sequence>
<evidence type="ECO:0000313" key="4">
    <source>
        <dbReference type="Proteomes" id="UP000240800"/>
    </source>
</evidence>
<dbReference type="EMBL" id="PZZW01000003">
    <property type="protein sequence ID" value="PTM79312.1"/>
    <property type="molecule type" value="Genomic_DNA"/>
</dbReference>
<dbReference type="RefSeq" id="WP_069330479.1">
    <property type="nucleotide sequence ID" value="NZ_MABH01000038.1"/>
</dbReference>
<gene>
    <name evidence="3" type="ORF">C8J29_103412</name>
</gene>
<feature type="domain" description="Porin" evidence="2">
    <location>
        <begin position="7"/>
        <end position="325"/>
    </location>
</feature>
<reference evidence="3 4" key="1">
    <citation type="submission" date="2018-04" db="EMBL/GenBank/DDBJ databases">
        <title>Genomic Encyclopedia of Type Strains, Phase III (KMG-III): the genomes of soil and plant-associated and newly described type strains.</title>
        <authorList>
            <person name="Whitman W."/>
        </authorList>
    </citation>
    <scope>NUCLEOTIDE SEQUENCE [LARGE SCALE GENOMIC DNA]</scope>
    <source>
        <strain evidence="3 4">JA192</strain>
    </source>
</reference>
<dbReference type="Proteomes" id="UP000240800">
    <property type="component" value="Unassembled WGS sequence"/>
</dbReference>
<feature type="chain" id="PRO_5047112499" evidence="1">
    <location>
        <begin position="21"/>
        <end position="343"/>
    </location>
</feature>
<accession>A0ABX5JDZ0</accession>
<evidence type="ECO:0000259" key="2">
    <source>
        <dbReference type="Pfam" id="PF13609"/>
    </source>
</evidence>
<organism evidence="3 4">
    <name type="scientific">Cereibacter johrii</name>
    <dbReference type="NCBI Taxonomy" id="445629"/>
    <lineage>
        <taxon>Bacteria</taxon>
        <taxon>Pseudomonadati</taxon>
        <taxon>Pseudomonadota</taxon>
        <taxon>Alphaproteobacteria</taxon>
        <taxon>Rhodobacterales</taxon>
        <taxon>Paracoccaceae</taxon>
        <taxon>Cereibacter</taxon>
    </lineage>
</organism>
<feature type="signal peptide" evidence="1">
    <location>
        <begin position="1"/>
        <end position="20"/>
    </location>
</feature>
<proteinExistence type="predicted"/>
<dbReference type="InterPro" id="IPR033900">
    <property type="entry name" value="Gram_neg_porin_domain"/>
</dbReference>
<evidence type="ECO:0000313" key="3">
    <source>
        <dbReference type="EMBL" id="PTM79312.1"/>
    </source>
</evidence>
<keyword evidence="4" id="KW-1185">Reference proteome</keyword>
<dbReference type="Pfam" id="PF13609">
    <property type="entry name" value="Porin_4"/>
    <property type="match status" value="1"/>
</dbReference>